<name>A0A9N9WWY1_9DIPT</name>
<proteinExistence type="predicted"/>
<evidence type="ECO:0000313" key="2">
    <source>
        <dbReference type="EMBL" id="CAG9809379.1"/>
    </source>
</evidence>
<dbReference type="AlphaFoldDB" id="A0A9N9WWY1"/>
<feature type="transmembrane region" description="Helical" evidence="1">
    <location>
        <begin position="121"/>
        <end position="140"/>
    </location>
</feature>
<keyword evidence="1" id="KW-1133">Transmembrane helix</keyword>
<evidence type="ECO:0000313" key="3">
    <source>
        <dbReference type="Proteomes" id="UP001153620"/>
    </source>
</evidence>
<gene>
    <name evidence="2" type="ORF">CHIRRI_LOCUS12206</name>
</gene>
<dbReference type="EMBL" id="OU895879">
    <property type="protein sequence ID" value="CAG9809379.1"/>
    <property type="molecule type" value="Genomic_DNA"/>
</dbReference>
<feature type="transmembrane region" description="Helical" evidence="1">
    <location>
        <begin position="152"/>
        <end position="174"/>
    </location>
</feature>
<reference evidence="2" key="1">
    <citation type="submission" date="2022-01" db="EMBL/GenBank/DDBJ databases">
        <authorList>
            <person name="King R."/>
        </authorList>
    </citation>
    <scope>NUCLEOTIDE SEQUENCE</scope>
</reference>
<dbReference type="Proteomes" id="UP001153620">
    <property type="component" value="Chromosome 3"/>
</dbReference>
<sequence length="182" mass="21421">MRLNFLGNKCLQPDSIFSFLVKFMLSHNHAFHVACNLCPFGYCYKYFIGSYAAFQIVYSAKELVKHFKETTGEDEELLFHIEWLNIPITTHNFDIIRHTLSLSSNFDLFLRTMTSESVEELISFTFISLINIIYLFMSYCIHFKKLTSEKKFVQFIMCLASGLNLSFLMCYIFENYKNCSNF</sequence>
<dbReference type="OrthoDB" id="10398306at2759"/>
<keyword evidence="1" id="KW-0812">Transmembrane</keyword>
<organism evidence="2 3">
    <name type="scientific">Chironomus riparius</name>
    <dbReference type="NCBI Taxonomy" id="315576"/>
    <lineage>
        <taxon>Eukaryota</taxon>
        <taxon>Metazoa</taxon>
        <taxon>Ecdysozoa</taxon>
        <taxon>Arthropoda</taxon>
        <taxon>Hexapoda</taxon>
        <taxon>Insecta</taxon>
        <taxon>Pterygota</taxon>
        <taxon>Neoptera</taxon>
        <taxon>Endopterygota</taxon>
        <taxon>Diptera</taxon>
        <taxon>Nematocera</taxon>
        <taxon>Chironomoidea</taxon>
        <taxon>Chironomidae</taxon>
        <taxon>Chironominae</taxon>
        <taxon>Chironomus</taxon>
    </lineage>
</organism>
<reference evidence="2" key="2">
    <citation type="submission" date="2022-10" db="EMBL/GenBank/DDBJ databases">
        <authorList>
            <consortium name="ENA_rothamsted_submissions"/>
            <consortium name="culmorum"/>
            <person name="King R."/>
        </authorList>
    </citation>
    <scope>NUCLEOTIDE SEQUENCE</scope>
</reference>
<accession>A0A9N9WWY1</accession>
<evidence type="ECO:0000256" key="1">
    <source>
        <dbReference type="SAM" id="Phobius"/>
    </source>
</evidence>
<keyword evidence="3" id="KW-1185">Reference proteome</keyword>
<keyword evidence="1" id="KW-0472">Membrane</keyword>
<protein>
    <submittedName>
        <fullName evidence="2">Uncharacterized protein</fullName>
    </submittedName>
</protein>